<dbReference type="Pfam" id="PF13377">
    <property type="entry name" value="Peripla_BP_3"/>
    <property type="match status" value="1"/>
</dbReference>
<dbReference type="Proteomes" id="UP001225316">
    <property type="component" value="Unassembled WGS sequence"/>
</dbReference>
<dbReference type="CDD" id="cd06267">
    <property type="entry name" value="PBP1_LacI_sugar_binding-like"/>
    <property type="match status" value="1"/>
</dbReference>
<dbReference type="CDD" id="cd01392">
    <property type="entry name" value="HTH_LacI"/>
    <property type="match status" value="1"/>
</dbReference>
<dbReference type="PROSITE" id="PS50932">
    <property type="entry name" value="HTH_LACI_2"/>
    <property type="match status" value="1"/>
</dbReference>
<dbReference type="SMART" id="SM00354">
    <property type="entry name" value="HTH_LACI"/>
    <property type="match status" value="1"/>
</dbReference>
<sequence>MRARLKDVAARAGVATNTASTILNRRSNSWASKETAARVFKAAEELGYKPSRAALGLRLGSFKTVGLVIPDLHNPVYTTFADLLEQRMRDHGYDLILEHSRNDLKYEKHCLDSIIDRQIDAVTYFVSDLNTHLDFLKRAAKTSTHVVALTGPSIEPFPFDAVEMDFASGITAAVEHLLDLGHEHFAFLCALAKGQEAGDRPNVFNQMLKERGIPENQNSFIPCAHDLLSARNTFGEFLDGISGPKPTALIAMNDLTAIGAMRAASERGIRVPEDLSVIGVDNIPLGRFLPRQLSTIAQPLEELADATAELMLYRLNNDDEEDSKPQSRKFKAKLLIKETTGRVC</sequence>
<comment type="caution">
    <text evidence="5">The sequence shown here is derived from an EMBL/GenBank/DDBJ whole genome shotgun (WGS) entry which is preliminary data.</text>
</comment>
<dbReference type="Gene3D" id="1.10.260.40">
    <property type="entry name" value="lambda repressor-like DNA-binding domains"/>
    <property type="match status" value="1"/>
</dbReference>
<dbReference type="SUPFAM" id="SSF47413">
    <property type="entry name" value="lambda repressor-like DNA-binding domains"/>
    <property type="match status" value="1"/>
</dbReference>
<keyword evidence="2 5" id="KW-0238">DNA-binding</keyword>
<accession>A0ABU1AUZ1</accession>
<dbReference type="InterPro" id="IPR000843">
    <property type="entry name" value="HTH_LacI"/>
</dbReference>
<dbReference type="SUPFAM" id="SSF53822">
    <property type="entry name" value="Periplasmic binding protein-like I"/>
    <property type="match status" value="1"/>
</dbReference>
<reference evidence="5 6" key="1">
    <citation type="submission" date="2023-04" db="EMBL/GenBank/DDBJ databases">
        <title>A novel bacteria isolated from coastal sediment.</title>
        <authorList>
            <person name="Liu X.-J."/>
            <person name="Du Z.-J."/>
        </authorList>
    </citation>
    <scope>NUCLEOTIDE SEQUENCE [LARGE SCALE GENOMIC DNA]</scope>
    <source>
        <strain evidence="5 6">SDUM461003</strain>
    </source>
</reference>
<keyword evidence="3" id="KW-0804">Transcription</keyword>
<feature type="domain" description="HTH lacI-type" evidence="4">
    <location>
        <begin position="3"/>
        <end position="59"/>
    </location>
</feature>
<organism evidence="5 6">
    <name type="scientific">Thalassobacterium maritimum</name>
    <dbReference type="NCBI Taxonomy" id="3041265"/>
    <lineage>
        <taxon>Bacteria</taxon>
        <taxon>Pseudomonadati</taxon>
        <taxon>Verrucomicrobiota</taxon>
        <taxon>Opitutia</taxon>
        <taxon>Puniceicoccales</taxon>
        <taxon>Coraliomargaritaceae</taxon>
        <taxon>Thalassobacterium</taxon>
    </lineage>
</organism>
<dbReference type="InterPro" id="IPR046335">
    <property type="entry name" value="LacI/GalR-like_sensor"/>
</dbReference>
<dbReference type="Pfam" id="PF00356">
    <property type="entry name" value="LacI"/>
    <property type="match status" value="1"/>
</dbReference>
<gene>
    <name evidence="5" type="ORF">QEH52_10390</name>
</gene>
<evidence type="ECO:0000256" key="3">
    <source>
        <dbReference type="ARBA" id="ARBA00023163"/>
    </source>
</evidence>
<dbReference type="EMBL" id="JARXHW010000021">
    <property type="protein sequence ID" value="MDQ8207921.1"/>
    <property type="molecule type" value="Genomic_DNA"/>
</dbReference>
<evidence type="ECO:0000256" key="1">
    <source>
        <dbReference type="ARBA" id="ARBA00023015"/>
    </source>
</evidence>
<keyword evidence="1" id="KW-0805">Transcription regulation</keyword>
<dbReference type="RefSeq" id="WP_308950271.1">
    <property type="nucleotide sequence ID" value="NZ_JARXHW010000021.1"/>
</dbReference>
<keyword evidence="6" id="KW-1185">Reference proteome</keyword>
<proteinExistence type="predicted"/>
<protein>
    <submittedName>
        <fullName evidence="5">LacI family DNA-binding transcriptional regulator</fullName>
    </submittedName>
</protein>
<evidence type="ECO:0000313" key="5">
    <source>
        <dbReference type="EMBL" id="MDQ8207921.1"/>
    </source>
</evidence>
<dbReference type="Gene3D" id="3.40.50.2300">
    <property type="match status" value="2"/>
</dbReference>
<evidence type="ECO:0000313" key="6">
    <source>
        <dbReference type="Proteomes" id="UP001225316"/>
    </source>
</evidence>
<evidence type="ECO:0000256" key="2">
    <source>
        <dbReference type="ARBA" id="ARBA00023125"/>
    </source>
</evidence>
<dbReference type="GO" id="GO:0003677">
    <property type="term" value="F:DNA binding"/>
    <property type="evidence" value="ECO:0007669"/>
    <property type="project" value="UniProtKB-KW"/>
</dbReference>
<dbReference type="InterPro" id="IPR028082">
    <property type="entry name" value="Peripla_BP_I"/>
</dbReference>
<dbReference type="InterPro" id="IPR010982">
    <property type="entry name" value="Lambda_DNA-bd_dom_sf"/>
</dbReference>
<dbReference type="PANTHER" id="PTHR30146:SF109">
    <property type="entry name" value="HTH-TYPE TRANSCRIPTIONAL REGULATOR GALS"/>
    <property type="match status" value="1"/>
</dbReference>
<dbReference type="PANTHER" id="PTHR30146">
    <property type="entry name" value="LACI-RELATED TRANSCRIPTIONAL REPRESSOR"/>
    <property type="match status" value="1"/>
</dbReference>
<evidence type="ECO:0000259" key="4">
    <source>
        <dbReference type="PROSITE" id="PS50932"/>
    </source>
</evidence>
<name>A0ABU1AUZ1_9BACT</name>